<dbReference type="InterPro" id="IPR013210">
    <property type="entry name" value="LRR_N_plant-typ"/>
</dbReference>
<dbReference type="FunFam" id="3.80.10.10:FF:000400">
    <property type="entry name" value="Nuclear pore complex protein NUP107"/>
    <property type="match status" value="1"/>
</dbReference>
<dbReference type="GO" id="GO:0016020">
    <property type="term" value="C:membrane"/>
    <property type="evidence" value="ECO:0007669"/>
    <property type="project" value="UniProtKB-SubCell"/>
</dbReference>
<dbReference type="Pfam" id="PF08263">
    <property type="entry name" value="LRRNT_2"/>
    <property type="match status" value="1"/>
</dbReference>
<keyword evidence="7" id="KW-0675">Receptor</keyword>
<keyword evidence="4" id="KW-0677">Repeat</keyword>
<dbReference type="Proteomes" id="UP000653305">
    <property type="component" value="Unassembled WGS sequence"/>
</dbReference>
<evidence type="ECO:0000313" key="8">
    <source>
        <dbReference type="Proteomes" id="UP000653305"/>
    </source>
</evidence>
<dbReference type="OrthoDB" id="1056777at2759"/>
<dbReference type="SUPFAM" id="SSF52058">
    <property type="entry name" value="L domain-like"/>
    <property type="match status" value="1"/>
</dbReference>
<evidence type="ECO:0000256" key="4">
    <source>
        <dbReference type="ARBA" id="ARBA00022737"/>
    </source>
</evidence>
<keyword evidence="3" id="KW-0732">Signal</keyword>
<feature type="domain" description="Leucine-rich repeat-containing N-terminal plant-type" evidence="6">
    <location>
        <begin position="33"/>
        <end position="71"/>
    </location>
</feature>
<keyword evidence="2" id="KW-0433">Leucine-rich repeat</keyword>
<proteinExistence type="predicted"/>
<evidence type="ECO:0000256" key="3">
    <source>
        <dbReference type="ARBA" id="ARBA00022729"/>
    </source>
</evidence>
<evidence type="ECO:0000313" key="7">
    <source>
        <dbReference type="EMBL" id="GFQ01722.1"/>
    </source>
</evidence>
<organism evidence="7 8">
    <name type="scientific">Phtheirospermum japonicum</name>
    <dbReference type="NCBI Taxonomy" id="374723"/>
    <lineage>
        <taxon>Eukaryota</taxon>
        <taxon>Viridiplantae</taxon>
        <taxon>Streptophyta</taxon>
        <taxon>Embryophyta</taxon>
        <taxon>Tracheophyta</taxon>
        <taxon>Spermatophyta</taxon>
        <taxon>Magnoliopsida</taxon>
        <taxon>eudicotyledons</taxon>
        <taxon>Gunneridae</taxon>
        <taxon>Pentapetalae</taxon>
        <taxon>asterids</taxon>
        <taxon>lamiids</taxon>
        <taxon>Lamiales</taxon>
        <taxon>Orobanchaceae</taxon>
        <taxon>Orobanchaceae incertae sedis</taxon>
        <taxon>Phtheirospermum</taxon>
    </lineage>
</organism>
<evidence type="ECO:0000256" key="1">
    <source>
        <dbReference type="ARBA" id="ARBA00004370"/>
    </source>
</evidence>
<comment type="caution">
    <text evidence="7">The sequence shown here is derived from an EMBL/GenBank/DDBJ whole genome shotgun (WGS) entry which is preliminary data.</text>
</comment>
<dbReference type="InterPro" id="IPR001611">
    <property type="entry name" value="Leu-rich_rpt"/>
</dbReference>
<protein>
    <submittedName>
        <fullName evidence="7">Probable LRR receptor-like serine/threonine-protein kinase at2g23950</fullName>
    </submittedName>
</protein>
<dbReference type="GO" id="GO:0016301">
    <property type="term" value="F:kinase activity"/>
    <property type="evidence" value="ECO:0007669"/>
    <property type="project" value="UniProtKB-KW"/>
</dbReference>
<keyword evidence="7" id="KW-0418">Kinase</keyword>
<sequence length="203" mass="22158">MELTTREEAVFWLVAFFSFWAYATALLTPNGVNYEVQALIDIQKSLNDPHGVLNWDENAVDPCGWTMVGCSHDNFVITLLLQDNNITGAIPSELGKLPKLQAIDLSDNLLTGQIPSSLSQLKTLQYLRLNNNSLNGAIPMALGNLTQLTFLDLSFNNLSGPVPRHLAKTFNVVGNPMICATGKELDCNGTTPIPLSLSQNNSQ</sequence>
<dbReference type="PANTHER" id="PTHR47988">
    <property type="entry name" value="SOMATIC EMBRYOGENESIS RECEPTOR KINASE 1"/>
    <property type="match status" value="1"/>
</dbReference>
<dbReference type="Pfam" id="PF00560">
    <property type="entry name" value="LRR_1"/>
    <property type="match status" value="1"/>
</dbReference>
<comment type="subcellular location">
    <subcellularLocation>
        <location evidence="1">Membrane</location>
    </subcellularLocation>
</comment>
<reference evidence="7" key="1">
    <citation type="submission" date="2020-07" db="EMBL/GenBank/DDBJ databases">
        <title>Ethylene signaling mediates host invasion by parasitic plants.</title>
        <authorList>
            <person name="Yoshida S."/>
        </authorList>
    </citation>
    <scope>NUCLEOTIDE SEQUENCE</scope>
    <source>
        <strain evidence="7">Okayama</strain>
    </source>
</reference>
<dbReference type="Gene3D" id="3.80.10.10">
    <property type="entry name" value="Ribonuclease Inhibitor"/>
    <property type="match status" value="1"/>
</dbReference>
<evidence type="ECO:0000256" key="5">
    <source>
        <dbReference type="ARBA" id="ARBA00023136"/>
    </source>
</evidence>
<dbReference type="Pfam" id="PF13855">
    <property type="entry name" value="LRR_8"/>
    <property type="match status" value="1"/>
</dbReference>
<name>A0A830D5N1_9LAMI</name>
<evidence type="ECO:0000259" key="6">
    <source>
        <dbReference type="Pfam" id="PF08263"/>
    </source>
</evidence>
<keyword evidence="5" id="KW-0472">Membrane</keyword>
<accession>A0A830D5N1</accession>
<gene>
    <name evidence="7" type="ORF">PHJA_002316100</name>
</gene>
<keyword evidence="7" id="KW-0808">Transferase</keyword>
<evidence type="ECO:0000256" key="2">
    <source>
        <dbReference type="ARBA" id="ARBA00022614"/>
    </source>
</evidence>
<keyword evidence="8" id="KW-1185">Reference proteome</keyword>
<dbReference type="PRINTS" id="PR00019">
    <property type="entry name" value="LEURICHRPT"/>
</dbReference>
<dbReference type="AlphaFoldDB" id="A0A830D5N1"/>
<dbReference type="EMBL" id="BMAC01000703">
    <property type="protein sequence ID" value="GFQ01722.1"/>
    <property type="molecule type" value="Genomic_DNA"/>
</dbReference>
<dbReference type="InterPro" id="IPR032675">
    <property type="entry name" value="LRR_dom_sf"/>
</dbReference>